<gene>
    <name evidence="2" type="ORF">WOLCODRAFT_138322</name>
</gene>
<reference evidence="2 3" key="1">
    <citation type="journal article" date="2012" name="Science">
        <title>The Paleozoic origin of enzymatic lignin decomposition reconstructed from 31 fungal genomes.</title>
        <authorList>
            <person name="Floudas D."/>
            <person name="Binder M."/>
            <person name="Riley R."/>
            <person name="Barry K."/>
            <person name="Blanchette R.A."/>
            <person name="Henrissat B."/>
            <person name="Martinez A.T."/>
            <person name="Otillar R."/>
            <person name="Spatafora J.W."/>
            <person name="Yadav J.S."/>
            <person name="Aerts A."/>
            <person name="Benoit I."/>
            <person name="Boyd A."/>
            <person name="Carlson A."/>
            <person name="Copeland A."/>
            <person name="Coutinho P.M."/>
            <person name="de Vries R.P."/>
            <person name="Ferreira P."/>
            <person name="Findley K."/>
            <person name="Foster B."/>
            <person name="Gaskell J."/>
            <person name="Glotzer D."/>
            <person name="Gorecki P."/>
            <person name="Heitman J."/>
            <person name="Hesse C."/>
            <person name="Hori C."/>
            <person name="Igarashi K."/>
            <person name="Jurgens J.A."/>
            <person name="Kallen N."/>
            <person name="Kersten P."/>
            <person name="Kohler A."/>
            <person name="Kuees U."/>
            <person name="Kumar T.K.A."/>
            <person name="Kuo A."/>
            <person name="LaButti K."/>
            <person name="Larrondo L.F."/>
            <person name="Lindquist E."/>
            <person name="Ling A."/>
            <person name="Lombard V."/>
            <person name="Lucas S."/>
            <person name="Lundell T."/>
            <person name="Martin R."/>
            <person name="McLaughlin D.J."/>
            <person name="Morgenstern I."/>
            <person name="Morin E."/>
            <person name="Murat C."/>
            <person name="Nagy L.G."/>
            <person name="Nolan M."/>
            <person name="Ohm R.A."/>
            <person name="Patyshakuliyeva A."/>
            <person name="Rokas A."/>
            <person name="Ruiz-Duenas F.J."/>
            <person name="Sabat G."/>
            <person name="Salamov A."/>
            <person name="Samejima M."/>
            <person name="Schmutz J."/>
            <person name="Slot J.C."/>
            <person name="St John F."/>
            <person name="Stenlid J."/>
            <person name="Sun H."/>
            <person name="Sun S."/>
            <person name="Syed K."/>
            <person name="Tsang A."/>
            <person name="Wiebenga A."/>
            <person name="Young D."/>
            <person name="Pisabarro A."/>
            <person name="Eastwood D.C."/>
            <person name="Martin F."/>
            <person name="Cullen D."/>
            <person name="Grigoriev I.V."/>
            <person name="Hibbett D.S."/>
        </authorList>
    </citation>
    <scope>NUCLEOTIDE SEQUENCE [LARGE SCALE GENOMIC DNA]</scope>
    <source>
        <strain evidence="2 3">MD-104</strain>
    </source>
</reference>
<dbReference type="Proteomes" id="UP000218811">
    <property type="component" value="Unassembled WGS sequence"/>
</dbReference>
<feature type="compositionally biased region" description="Low complexity" evidence="1">
    <location>
        <begin position="27"/>
        <end position="53"/>
    </location>
</feature>
<feature type="region of interest" description="Disordered" evidence="1">
    <location>
        <begin position="206"/>
        <end position="319"/>
    </location>
</feature>
<evidence type="ECO:0000256" key="1">
    <source>
        <dbReference type="SAM" id="MobiDB-lite"/>
    </source>
</evidence>
<feature type="region of interest" description="Disordered" evidence="1">
    <location>
        <begin position="1"/>
        <end position="69"/>
    </location>
</feature>
<proteinExistence type="predicted"/>
<evidence type="ECO:0000313" key="2">
    <source>
        <dbReference type="EMBL" id="PCH43407.1"/>
    </source>
</evidence>
<dbReference type="EMBL" id="KB468146">
    <property type="protein sequence ID" value="PCH43407.1"/>
    <property type="molecule type" value="Genomic_DNA"/>
</dbReference>
<feature type="compositionally biased region" description="Basic residues" evidence="1">
    <location>
        <begin position="1"/>
        <end position="12"/>
    </location>
</feature>
<feature type="compositionally biased region" description="Low complexity" evidence="1">
    <location>
        <begin position="224"/>
        <end position="239"/>
    </location>
</feature>
<keyword evidence="3" id="KW-1185">Reference proteome</keyword>
<protein>
    <submittedName>
        <fullName evidence="2">Uncharacterized protein</fullName>
    </submittedName>
</protein>
<sequence>MYAARHARRRSCTKSGGMRPPLRRALARNILRNMRQPGSPPSRLLRVPLPRTRSPADESDSSSASCKTNVSYVVPEEDPTRRMRWSDYLAARAEGAFADAESARGSAYVSPMAVPGSRGESPRRNGRARGSVASGTPVGTVRTTASELEYWHGTPLRRARPSPGNDVGATTSQLRSHPYPSSPAPGSISSLRTGVTYFEPDLSRLSINDAGAPSPPLSTRTHTGADAGASTGSRSSGSSRRSKRTFAEAGVQTPRFMRAGASSTSNAITRAASEPAAAGWPPRRTQPERDDPADHAAEPARAEPDVADALAGHGVQWHG</sequence>
<name>A0A2H3K4P9_WOLCO</name>
<feature type="compositionally biased region" description="Basic and acidic residues" evidence="1">
    <location>
        <begin position="285"/>
        <end position="304"/>
    </location>
</feature>
<evidence type="ECO:0000313" key="3">
    <source>
        <dbReference type="Proteomes" id="UP000218811"/>
    </source>
</evidence>
<organism evidence="2 3">
    <name type="scientific">Wolfiporia cocos (strain MD-104)</name>
    <name type="common">Brown rot fungus</name>
    <dbReference type="NCBI Taxonomy" id="742152"/>
    <lineage>
        <taxon>Eukaryota</taxon>
        <taxon>Fungi</taxon>
        <taxon>Dikarya</taxon>
        <taxon>Basidiomycota</taxon>
        <taxon>Agaricomycotina</taxon>
        <taxon>Agaricomycetes</taxon>
        <taxon>Polyporales</taxon>
        <taxon>Phaeolaceae</taxon>
        <taxon>Wolfiporia</taxon>
    </lineage>
</organism>
<feature type="region of interest" description="Disordered" evidence="1">
    <location>
        <begin position="109"/>
        <end position="138"/>
    </location>
</feature>
<accession>A0A2H3K4P9</accession>
<feature type="region of interest" description="Disordered" evidence="1">
    <location>
        <begin position="154"/>
        <end position="191"/>
    </location>
</feature>
<dbReference type="AlphaFoldDB" id="A0A2H3K4P9"/>